<organism evidence="2 3">
    <name type="scientific">Vigna unguiculata</name>
    <name type="common">Cowpea</name>
    <dbReference type="NCBI Taxonomy" id="3917"/>
    <lineage>
        <taxon>Eukaryota</taxon>
        <taxon>Viridiplantae</taxon>
        <taxon>Streptophyta</taxon>
        <taxon>Embryophyta</taxon>
        <taxon>Tracheophyta</taxon>
        <taxon>Spermatophyta</taxon>
        <taxon>Magnoliopsida</taxon>
        <taxon>eudicotyledons</taxon>
        <taxon>Gunneridae</taxon>
        <taxon>Pentapetalae</taxon>
        <taxon>rosids</taxon>
        <taxon>fabids</taxon>
        <taxon>Fabales</taxon>
        <taxon>Fabaceae</taxon>
        <taxon>Papilionoideae</taxon>
        <taxon>50 kb inversion clade</taxon>
        <taxon>NPAAA clade</taxon>
        <taxon>indigoferoid/millettioid clade</taxon>
        <taxon>Phaseoleae</taxon>
        <taxon>Vigna</taxon>
    </lineage>
</organism>
<keyword evidence="3" id="KW-1185">Reference proteome</keyword>
<dbReference type="Proteomes" id="UP000501690">
    <property type="component" value="Linkage Group LG10"/>
</dbReference>
<reference evidence="2 3" key="1">
    <citation type="submission" date="2019-04" db="EMBL/GenBank/DDBJ databases">
        <title>An improved genome assembly and genetic linkage map for asparagus bean, Vigna unguiculata ssp. sesquipedialis.</title>
        <authorList>
            <person name="Xia Q."/>
            <person name="Zhang R."/>
            <person name="Dong Y."/>
        </authorList>
    </citation>
    <scope>NUCLEOTIDE SEQUENCE [LARGE SCALE GENOMIC DNA]</scope>
    <source>
        <tissue evidence="2">Leaf</tissue>
    </source>
</reference>
<name>A0A4D6NEB5_VIGUN</name>
<proteinExistence type="predicted"/>
<protein>
    <submittedName>
        <fullName evidence="2">Uncharacterized protein</fullName>
    </submittedName>
</protein>
<feature type="region of interest" description="Disordered" evidence="1">
    <location>
        <begin position="48"/>
        <end position="88"/>
    </location>
</feature>
<feature type="region of interest" description="Disordered" evidence="1">
    <location>
        <begin position="1"/>
        <end position="30"/>
    </location>
</feature>
<sequence length="116" mass="13220">MAQHLPIQAKHHCQSNNTPGSKEQQRLRLARPTRRQAKMLQTAWRQRLPKPTVFSLPPGRAHRAARRPTIQRPLTLVSPPGAPTRAAMGRISSRTPLVFKVSINLIYYVTRFQVPK</sequence>
<evidence type="ECO:0000313" key="2">
    <source>
        <dbReference type="EMBL" id="QCE10227.1"/>
    </source>
</evidence>
<dbReference type="EMBL" id="CP039354">
    <property type="protein sequence ID" value="QCE10227.1"/>
    <property type="molecule type" value="Genomic_DNA"/>
</dbReference>
<gene>
    <name evidence="2" type="ORF">DEO72_LG10g1455</name>
</gene>
<evidence type="ECO:0000256" key="1">
    <source>
        <dbReference type="SAM" id="MobiDB-lite"/>
    </source>
</evidence>
<dbReference type="AlphaFoldDB" id="A0A4D6NEB5"/>
<evidence type="ECO:0000313" key="3">
    <source>
        <dbReference type="Proteomes" id="UP000501690"/>
    </source>
</evidence>
<accession>A0A4D6NEB5</accession>